<dbReference type="InterPro" id="IPR017853">
    <property type="entry name" value="GH"/>
</dbReference>
<dbReference type="EMBL" id="MCOG01000144">
    <property type="protein sequence ID" value="ORY37149.1"/>
    <property type="molecule type" value="Genomic_DNA"/>
</dbReference>
<accession>A0A1Y2BQX1</accession>
<proteinExistence type="inferred from homology"/>
<evidence type="ECO:0000259" key="14">
    <source>
        <dbReference type="Pfam" id="PF01055"/>
    </source>
</evidence>
<evidence type="ECO:0000313" key="18">
    <source>
        <dbReference type="Proteomes" id="UP000193920"/>
    </source>
</evidence>
<keyword evidence="13" id="KW-1133">Transmembrane helix</keyword>
<feature type="coiled-coil region" evidence="11">
    <location>
        <begin position="229"/>
        <end position="257"/>
    </location>
</feature>
<dbReference type="Gene3D" id="2.60.40.1760">
    <property type="entry name" value="glycosyl hydrolase (family 31)"/>
    <property type="match status" value="1"/>
</dbReference>
<reference evidence="17 18" key="1">
    <citation type="submission" date="2016-08" db="EMBL/GenBank/DDBJ databases">
        <title>A Parts List for Fungal Cellulosomes Revealed by Comparative Genomics.</title>
        <authorList>
            <consortium name="DOE Joint Genome Institute"/>
            <person name="Haitjema C.H."/>
            <person name="Gilmore S.P."/>
            <person name="Henske J.K."/>
            <person name="Solomon K.V."/>
            <person name="De Groot R."/>
            <person name="Kuo A."/>
            <person name="Mondo S.J."/>
            <person name="Salamov A.A."/>
            <person name="Labutti K."/>
            <person name="Zhao Z."/>
            <person name="Chiniquy J."/>
            <person name="Barry K."/>
            <person name="Brewer H.M."/>
            <person name="Purvine S.O."/>
            <person name="Wright A.T."/>
            <person name="Boxma B."/>
            <person name="Van Alen T."/>
            <person name="Hackstein J.H."/>
            <person name="Baker S.E."/>
            <person name="Grigoriev I.V."/>
            <person name="O'Malley M.A."/>
        </authorList>
    </citation>
    <scope>NUCLEOTIDE SEQUENCE [LARGE SCALE GENOMIC DNA]</scope>
    <source>
        <strain evidence="17 18">G1</strain>
    </source>
</reference>
<sequence length="976" mass="112847">MKLGKYYITISNVIYFAFILTALFITPGMCVKSEDFKKCNQSGFCVRQRAYADLVDKTNTNNASPYKIIQDTIEFNKKEGVISAKVLKTASNTLPDTTPMEYYFNLKLYLLKGGAVRMNLEEADDTIKVRFDASKYALENNTPESAKKIDDVKSNDSNVVSYTFGEDNDMLTIVITLSPMKIEIYKDGEVSLVFNQNGYLNYEEHRIKEETSTNEENASAETEAPTEVTADAANEISEEEKQRQEEIKNLIENTQKDMWSETFKGNTDTKPFGPESIGFDISFPGFKDVYGIPQHTSPLDLKTTRNGDEYTEPYRLYNLDVFEYIIDSPMAIYGAIPFMLAHKSNRSAGILFVNSSEMWIDVEKNENGTITHWMAEAGKFDVFFFVNKTPKDVIKTYMNIAGKPQLPQYFAIAYHQCRWNYNDEADVLMVDNKFDEYGIPYDVIWLDIEHTDGKRYFTWDLSKFPDPKGLQEKISLKGRKMVTIIDPHIKVDNNYYVYKEAKDKDLYVHNNQDKPFDGWCWPGSSSWVDYLNPEANKWLISQYDFDKYEGSTENLYTWIDMNEPSVFSGPETTMPKDNLHFGKVEHRDVHNIYGALYHKATFDGHIHRSKRGNRPFILSRSFFIGSQRYGAIWTGDNDAKWDHLRASIPMTLSIGLSGLPFAGADIGGFFNNPEKELYIRWYQTAAFQPFVRGHSHIETKRREPWLYDDETISLVRDALYERYNLLPYWYTLFKEASVTGIPMTRPMFMNFPEDEKSFNIQDQFMVGDDLLVKPVITEGQTEITVYLPKVYKWYNYKTFEVVETNEEGNVTIPTQLSTIPVFQRGGSIIPQRLRHRRSSTSMKHDPYTLLIALDEKNEASGLFYVDDGSSIDYTRGFYIYRKLTFANNILTSSKYRSETDVPETHDEDELMILSERIERIRLVGVDGKAIQSIQLIFKGVITRLEFTIESEDGHVIAIKYPGIEIKETNWKIEILY</sequence>
<dbReference type="STRING" id="1754190.A0A1Y2BQX1"/>
<evidence type="ECO:0000256" key="1">
    <source>
        <dbReference type="ARBA" id="ARBA00004240"/>
    </source>
</evidence>
<comment type="caution">
    <text evidence="17">The sequence shown here is derived from an EMBL/GenBank/DDBJ whole genome shotgun (WGS) entry which is preliminary data.</text>
</comment>
<comment type="subcellular location">
    <subcellularLocation>
        <location evidence="1">Endoplasmic reticulum</location>
    </subcellularLocation>
</comment>
<keyword evidence="13" id="KW-0472">Membrane</keyword>
<dbReference type="GO" id="GO:0006491">
    <property type="term" value="P:N-glycan processing"/>
    <property type="evidence" value="ECO:0007669"/>
    <property type="project" value="EnsemblFungi"/>
</dbReference>
<dbReference type="GO" id="GO:0033919">
    <property type="term" value="F:glucan 1,3-alpha-glucosidase activity"/>
    <property type="evidence" value="ECO:0007669"/>
    <property type="project" value="EnsemblFungi"/>
</dbReference>
<keyword evidence="18" id="KW-1185">Reference proteome</keyword>
<evidence type="ECO:0000259" key="15">
    <source>
        <dbReference type="Pfam" id="PF13802"/>
    </source>
</evidence>
<evidence type="ECO:0000313" key="17">
    <source>
        <dbReference type="EMBL" id="ORY37149.1"/>
    </source>
</evidence>
<evidence type="ECO:0000259" key="16">
    <source>
        <dbReference type="Pfam" id="PF21365"/>
    </source>
</evidence>
<feature type="compositionally biased region" description="Low complexity" evidence="12">
    <location>
        <begin position="214"/>
        <end position="227"/>
    </location>
</feature>
<comment type="pathway">
    <text evidence="2">Glycan metabolism; N-glycan metabolism.</text>
</comment>
<dbReference type="AlphaFoldDB" id="A0A1Y2BQX1"/>
<feature type="domain" description="Glycoside hydrolase family 31 TIM barrel" evidence="14">
    <location>
        <begin position="404"/>
        <end position="732"/>
    </location>
</feature>
<keyword evidence="13" id="KW-0812">Transmembrane</keyword>
<evidence type="ECO:0000256" key="11">
    <source>
        <dbReference type="SAM" id="Coils"/>
    </source>
</evidence>
<dbReference type="FunFam" id="3.20.20.80:FF:000039">
    <property type="entry name" value="Glucosidase, alpha neutral C"/>
    <property type="match status" value="1"/>
</dbReference>
<evidence type="ECO:0000256" key="13">
    <source>
        <dbReference type="SAM" id="Phobius"/>
    </source>
</evidence>
<dbReference type="OrthoDB" id="3237269at2759"/>
<keyword evidence="8 10" id="KW-0326">Glycosidase</keyword>
<dbReference type="GO" id="GO:0005788">
    <property type="term" value="C:endoplasmic reticulum lumen"/>
    <property type="evidence" value="ECO:0007669"/>
    <property type="project" value="EnsemblFungi"/>
</dbReference>
<dbReference type="PANTHER" id="PTHR22762">
    <property type="entry name" value="ALPHA-GLUCOSIDASE"/>
    <property type="match status" value="1"/>
</dbReference>
<dbReference type="InterPro" id="IPR048395">
    <property type="entry name" value="Glyco_hydro_31_C"/>
</dbReference>
<dbReference type="CDD" id="cd14752">
    <property type="entry name" value="GH31_N"/>
    <property type="match status" value="1"/>
</dbReference>
<evidence type="ECO:0000256" key="10">
    <source>
        <dbReference type="RuleBase" id="RU361185"/>
    </source>
</evidence>
<dbReference type="GO" id="GO:0017177">
    <property type="term" value="C:glucosidase II complex"/>
    <property type="evidence" value="ECO:0007669"/>
    <property type="project" value="EnsemblFungi"/>
</dbReference>
<dbReference type="GO" id="GO:0106407">
    <property type="term" value="F:Glc2Man9GlcNAc2 oligosaccharide glucosidase activity"/>
    <property type="evidence" value="ECO:0007669"/>
    <property type="project" value="EnsemblFungi"/>
</dbReference>
<dbReference type="CDD" id="cd06603">
    <property type="entry name" value="GH31_GANC_GANAB_alpha"/>
    <property type="match status" value="1"/>
</dbReference>
<dbReference type="InterPro" id="IPR013780">
    <property type="entry name" value="Glyco_hydro_b"/>
</dbReference>
<keyword evidence="11" id="KW-0175">Coiled coil</keyword>
<evidence type="ECO:0000256" key="12">
    <source>
        <dbReference type="SAM" id="MobiDB-lite"/>
    </source>
</evidence>
<feature type="region of interest" description="Disordered" evidence="12">
    <location>
        <begin position="209"/>
        <end position="229"/>
    </location>
</feature>
<dbReference type="GO" id="GO:0030246">
    <property type="term" value="F:carbohydrate binding"/>
    <property type="evidence" value="ECO:0007669"/>
    <property type="project" value="InterPro"/>
</dbReference>
<evidence type="ECO:0000256" key="7">
    <source>
        <dbReference type="ARBA" id="ARBA00023180"/>
    </source>
</evidence>
<evidence type="ECO:0000256" key="8">
    <source>
        <dbReference type="ARBA" id="ARBA00023295"/>
    </source>
</evidence>
<dbReference type="Pfam" id="PF13802">
    <property type="entry name" value="Gal_mutarotas_2"/>
    <property type="match status" value="1"/>
</dbReference>
<dbReference type="InterPro" id="IPR011013">
    <property type="entry name" value="Gal_mutarotase_sf_dom"/>
</dbReference>
<name>A0A1Y2BQX1_9FUNG</name>
<comment type="similarity">
    <text evidence="3 10">Belongs to the glycosyl hydrolase 31 family.</text>
</comment>
<dbReference type="Proteomes" id="UP000193920">
    <property type="component" value="Unassembled WGS sequence"/>
</dbReference>
<evidence type="ECO:0000256" key="6">
    <source>
        <dbReference type="ARBA" id="ARBA00022824"/>
    </source>
</evidence>
<evidence type="ECO:0000256" key="4">
    <source>
        <dbReference type="ARBA" id="ARBA00022729"/>
    </source>
</evidence>
<dbReference type="InterPro" id="IPR000322">
    <property type="entry name" value="Glyco_hydro_31_TIM"/>
</dbReference>
<dbReference type="Gene3D" id="2.60.40.1180">
    <property type="entry name" value="Golgi alpha-mannosidase II"/>
    <property type="match status" value="2"/>
</dbReference>
<dbReference type="GO" id="GO:0070880">
    <property type="term" value="P:fungal-type cell wall beta-glucan biosynthetic process"/>
    <property type="evidence" value="ECO:0007669"/>
    <property type="project" value="EnsemblFungi"/>
</dbReference>
<evidence type="ECO:0000256" key="9">
    <source>
        <dbReference type="ARBA" id="ARBA00042895"/>
    </source>
</evidence>
<keyword evidence="7" id="KW-0325">Glycoprotein</keyword>
<dbReference type="FunFam" id="2.60.40.1180:FF:000023">
    <property type="entry name" value="neutral alpha-glucosidase AB isoform X2"/>
    <property type="match status" value="1"/>
</dbReference>
<dbReference type="Pfam" id="PF01055">
    <property type="entry name" value="Glyco_hydro_31_2nd"/>
    <property type="match status" value="1"/>
</dbReference>
<evidence type="ECO:0000256" key="2">
    <source>
        <dbReference type="ARBA" id="ARBA00004833"/>
    </source>
</evidence>
<keyword evidence="6" id="KW-0256">Endoplasmic reticulum</keyword>
<dbReference type="SUPFAM" id="SSF51011">
    <property type="entry name" value="Glycosyl hydrolase domain"/>
    <property type="match status" value="1"/>
</dbReference>
<gene>
    <name evidence="17" type="ORF">LY90DRAFT_523941</name>
</gene>
<feature type="transmembrane region" description="Helical" evidence="13">
    <location>
        <begin position="7"/>
        <end position="29"/>
    </location>
</feature>
<dbReference type="SUPFAM" id="SSF51445">
    <property type="entry name" value="(Trans)glycosidases"/>
    <property type="match status" value="1"/>
</dbReference>
<keyword evidence="5 10" id="KW-0378">Hydrolase</keyword>
<keyword evidence="4" id="KW-0732">Signal</keyword>
<dbReference type="Pfam" id="PF21365">
    <property type="entry name" value="Glyco_hydro_31_3rd"/>
    <property type="match status" value="1"/>
</dbReference>
<dbReference type="Gene3D" id="3.20.20.80">
    <property type="entry name" value="Glycosidases"/>
    <property type="match status" value="2"/>
</dbReference>
<dbReference type="InterPro" id="IPR025887">
    <property type="entry name" value="Glyco_hydro_31_N_dom"/>
</dbReference>
<organism evidence="17 18">
    <name type="scientific">Neocallimastix californiae</name>
    <dbReference type="NCBI Taxonomy" id="1754190"/>
    <lineage>
        <taxon>Eukaryota</taxon>
        <taxon>Fungi</taxon>
        <taxon>Fungi incertae sedis</taxon>
        <taxon>Chytridiomycota</taxon>
        <taxon>Chytridiomycota incertae sedis</taxon>
        <taxon>Neocallimastigomycetes</taxon>
        <taxon>Neocallimastigales</taxon>
        <taxon>Neocallimastigaceae</taxon>
        <taxon>Neocallimastix</taxon>
    </lineage>
</organism>
<protein>
    <recommendedName>
        <fullName evidence="9">Glucosidase II subunit alpha</fullName>
    </recommendedName>
</protein>
<feature type="domain" description="Glycosyl hydrolase family 31 C-terminal" evidence="16">
    <location>
        <begin position="740"/>
        <end position="829"/>
    </location>
</feature>
<dbReference type="PANTHER" id="PTHR22762:SF54">
    <property type="entry name" value="BCDNA.GH04962"/>
    <property type="match status" value="1"/>
</dbReference>
<evidence type="ECO:0000256" key="3">
    <source>
        <dbReference type="ARBA" id="ARBA00007806"/>
    </source>
</evidence>
<dbReference type="SUPFAM" id="SSF74650">
    <property type="entry name" value="Galactose mutarotase-like"/>
    <property type="match status" value="1"/>
</dbReference>
<feature type="domain" description="Glycoside hydrolase family 31 N-terminal" evidence="15">
    <location>
        <begin position="124"/>
        <end position="361"/>
    </location>
</feature>
<evidence type="ECO:0000256" key="5">
    <source>
        <dbReference type="ARBA" id="ARBA00022801"/>
    </source>
</evidence>